<name>A0AAN9IUZ9_CLITE</name>
<proteinExistence type="predicted"/>
<feature type="region of interest" description="Disordered" evidence="1">
    <location>
        <begin position="1"/>
        <end position="20"/>
    </location>
</feature>
<evidence type="ECO:0000313" key="3">
    <source>
        <dbReference type="Proteomes" id="UP001359559"/>
    </source>
</evidence>
<gene>
    <name evidence="2" type="ORF">RJT34_21822</name>
</gene>
<reference evidence="2 3" key="1">
    <citation type="submission" date="2024-01" db="EMBL/GenBank/DDBJ databases">
        <title>The genomes of 5 underutilized Papilionoideae crops provide insights into root nodulation and disease resistance.</title>
        <authorList>
            <person name="Yuan L."/>
        </authorList>
    </citation>
    <scope>NUCLEOTIDE SEQUENCE [LARGE SCALE GENOMIC DNA]</scope>
    <source>
        <strain evidence="2">LY-2023</strain>
        <tissue evidence="2">Leaf</tissue>
    </source>
</reference>
<dbReference type="EMBL" id="JAYKXN010000005">
    <property type="protein sequence ID" value="KAK7286664.1"/>
    <property type="molecule type" value="Genomic_DNA"/>
</dbReference>
<dbReference type="AlphaFoldDB" id="A0AAN9IUZ9"/>
<evidence type="ECO:0000313" key="2">
    <source>
        <dbReference type="EMBL" id="KAK7286664.1"/>
    </source>
</evidence>
<dbReference type="Proteomes" id="UP001359559">
    <property type="component" value="Unassembled WGS sequence"/>
</dbReference>
<sequence length="93" mass="10167">MMASARVLNGGVASTKEPPNEVGVWPIQVRSCSDMPVARTCETLVAVSSNHYTNMDDADVMKESKNDEENIINVGVDPRKLVSEPHKVLDKDV</sequence>
<evidence type="ECO:0000256" key="1">
    <source>
        <dbReference type="SAM" id="MobiDB-lite"/>
    </source>
</evidence>
<comment type="caution">
    <text evidence="2">The sequence shown here is derived from an EMBL/GenBank/DDBJ whole genome shotgun (WGS) entry which is preliminary data.</text>
</comment>
<protein>
    <submittedName>
        <fullName evidence="2">Uncharacterized protein</fullName>
    </submittedName>
</protein>
<organism evidence="2 3">
    <name type="scientific">Clitoria ternatea</name>
    <name type="common">Butterfly pea</name>
    <dbReference type="NCBI Taxonomy" id="43366"/>
    <lineage>
        <taxon>Eukaryota</taxon>
        <taxon>Viridiplantae</taxon>
        <taxon>Streptophyta</taxon>
        <taxon>Embryophyta</taxon>
        <taxon>Tracheophyta</taxon>
        <taxon>Spermatophyta</taxon>
        <taxon>Magnoliopsida</taxon>
        <taxon>eudicotyledons</taxon>
        <taxon>Gunneridae</taxon>
        <taxon>Pentapetalae</taxon>
        <taxon>rosids</taxon>
        <taxon>fabids</taxon>
        <taxon>Fabales</taxon>
        <taxon>Fabaceae</taxon>
        <taxon>Papilionoideae</taxon>
        <taxon>50 kb inversion clade</taxon>
        <taxon>NPAAA clade</taxon>
        <taxon>indigoferoid/millettioid clade</taxon>
        <taxon>Phaseoleae</taxon>
        <taxon>Clitoria</taxon>
    </lineage>
</organism>
<keyword evidence="3" id="KW-1185">Reference proteome</keyword>
<accession>A0AAN9IUZ9</accession>